<evidence type="ECO:0000256" key="9">
    <source>
        <dbReference type="SAM" id="MobiDB-lite"/>
    </source>
</evidence>
<dbReference type="PANTHER" id="PTHR13466">
    <property type="entry name" value="TEX2 PROTEIN-RELATED"/>
    <property type="match status" value="1"/>
</dbReference>
<feature type="compositionally biased region" description="Polar residues" evidence="9">
    <location>
        <begin position="918"/>
        <end position="931"/>
    </location>
</feature>
<feature type="compositionally biased region" description="Low complexity" evidence="9">
    <location>
        <begin position="563"/>
        <end position="573"/>
    </location>
</feature>
<feature type="compositionally biased region" description="Low complexity" evidence="9">
    <location>
        <begin position="693"/>
        <end position="715"/>
    </location>
</feature>
<feature type="region of interest" description="Disordered" evidence="9">
    <location>
        <begin position="518"/>
        <end position="980"/>
    </location>
</feature>
<dbReference type="EMBL" id="JAQQWI010000001">
    <property type="protein sequence ID" value="KAK8040421.1"/>
    <property type="molecule type" value="Genomic_DNA"/>
</dbReference>
<proteinExistence type="predicted"/>
<comment type="subcellular location">
    <subcellularLocation>
        <location evidence="1">Endoplasmic reticulum membrane</location>
    </subcellularLocation>
</comment>
<feature type="compositionally biased region" description="Low complexity" evidence="9">
    <location>
        <begin position="1020"/>
        <end position="1030"/>
    </location>
</feature>
<feature type="compositionally biased region" description="Low complexity" evidence="9">
    <location>
        <begin position="741"/>
        <end position="753"/>
    </location>
</feature>
<keyword evidence="2" id="KW-0813">Transport</keyword>
<name>A0ABR1T1G3_9PEZI</name>
<keyword evidence="13" id="KW-1185">Reference proteome</keyword>
<dbReference type="Pfam" id="PF15413">
    <property type="entry name" value="PH_11"/>
    <property type="match status" value="1"/>
</dbReference>
<feature type="compositionally biased region" description="Basic and acidic residues" evidence="9">
    <location>
        <begin position="534"/>
        <end position="544"/>
    </location>
</feature>
<evidence type="ECO:0000256" key="6">
    <source>
        <dbReference type="ARBA" id="ARBA00023055"/>
    </source>
</evidence>
<keyword evidence="4" id="KW-0256">Endoplasmic reticulum</keyword>
<feature type="region of interest" description="Disordered" evidence="9">
    <location>
        <begin position="994"/>
        <end position="1030"/>
    </location>
</feature>
<dbReference type="PROSITE" id="PS51847">
    <property type="entry name" value="SMP"/>
    <property type="match status" value="1"/>
</dbReference>
<evidence type="ECO:0000259" key="11">
    <source>
        <dbReference type="PROSITE" id="PS51847"/>
    </source>
</evidence>
<feature type="compositionally biased region" description="Polar residues" evidence="9">
    <location>
        <begin position="592"/>
        <end position="609"/>
    </location>
</feature>
<evidence type="ECO:0000256" key="7">
    <source>
        <dbReference type="ARBA" id="ARBA00023121"/>
    </source>
</evidence>
<feature type="compositionally biased region" description="Low complexity" evidence="9">
    <location>
        <begin position="625"/>
        <end position="634"/>
    </location>
</feature>
<sequence length="1030" mass="112468">MGSWTGFLLTYLLGGVTFIPLVLATILLHAYWTLPVRDHAQETRADDADSIVQPGDETTDLKATLKGQKEELKSRPADASDTAAGYFAVCREYVPMGIDAKPIERSTPIGSTTVAAPSRSVYQAMYQTIFDRKQSSGPDTNSGASLRPKKAGNVFYVVLRHGHLMLFDDEEQLEVRHVISLAHHDISIYSGGDVTPEGELFIKRNALCLTRKEATIGVSPDTQMSKPFYLFSENCSAKEDFYFSMIKNQEHVFGATSKAPQPQNFDVKDIISLVQRLHASEEHMQTRWLNALIGRIFLSIYKTRDLENEIREKITKKLSRVKRPSFLTRISLQDVDTGDAAPYITNPRLRDLTVEGEFVMEADIKYTGCTRLGIAATARIDLGPRFKAREVNLEIAAVLKKLEGHILFKIKPPPSNRIWFSFQTMPKLEMSIEPIVSSRQITYTVILRQIENRIKEVFAETLVHPFWDDIPFSKTEHKEWRGGIFAGDDAVVHSEDYEEIAAALGDVDEVAHIEQTGAPSSAAAPEVTPTPGIEKSHTISHDHSAPNGFWARRTNKMKPPPTSSQQASASTTAVDTKHAQPIAEAPRLMRQGSFSASTPIISTDPTNAETFKPSPASPDGEEAVRVMASVAARSTPSSPEQRPVKKFSQPSMGDKSLPEKPEASSTDSLAVDGSYGQSLTPTGRRNTASSIDSAGSSSPAPSVKGSVKSSSGSVGRNFFARKDTSPTPSTNGGGTPERKSATLAAVSNAAATAKRWGWNALQSRNGQGPDGRKLSDPPAVDLNQPMGRGQPLPPPGTPLPGPERRSSKVAVPKRSPVQPPTLPNRQSTTSVDQTKTVRRPVPVPPLPRRRRVSEAYLDDEGGTDENVLVVEVPADSQPSSPLMPLHEGFDEHGGDAPISAVGPKHAWVEDVADEDTASRGSSGFSRPSTGTPKGLAEPHEVHTERERRGRTPPDLPQRRKARTPPELPQRRIMPDTEDEEEAWANWLENQEIRELDIEEEDEPAEEKAAGADDKSRRVADAAAAAAMALS</sequence>
<dbReference type="Proteomes" id="UP001396898">
    <property type="component" value="Unassembled WGS sequence"/>
</dbReference>
<organism evidence="12 13">
    <name type="scientific">Apiospora marii</name>
    <dbReference type="NCBI Taxonomy" id="335849"/>
    <lineage>
        <taxon>Eukaryota</taxon>
        <taxon>Fungi</taxon>
        <taxon>Dikarya</taxon>
        <taxon>Ascomycota</taxon>
        <taxon>Pezizomycotina</taxon>
        <taxon>Sordariomycetes</taxon>
        <taxon>Xylariomycetidae</taxon>
        <taxon>Amphisphaeriales</taxon>
        <taxon>Apiosporaceae</taxon>
        <taxon>Apiospora</taxon>
    </lineage>
</organism>
<feature type="transmembrane region" description="Helical" evidence="10">
    <location>
        <begin position="7"/>
        <end position="32"/>
    </location>
</feature>
<dbReference type="CDD" id="cd21675">
    <property type="entry name" value="SMP_TEX2"/>
    <property type="match status" value="1"/>
</dbReference>
<keyword evidence="3 10" id="KW-0812">Transmembrane</keyword>
<comment type="caution">
    <text evidence="12">The sequence shown here is derived from an EMBL/GenBank/DDBJ whole genome shotgun (WGS) entry which is preliminary data.</text>
</comment>
<evidence type="ECO:0000256" key="10">
    <source>
        <dbReference type="SAM" id="Phobius"/>
    </source>
</evidence>
<evidence type="ECO:0000313" key="13">
    <source>
        <dbReference type="Proteomes" id="UP001396898"/>
    </source>
</evidence>
<evidence type="ECO:0000256" key="4">
    <source>
        <dbReference type="ARBA" id="ARBA00022824"/>
    </source>
</evidence>
<keyword evidence="6" id="KW-0445">Lipid transport</keyword>
<evidence type="ECO:0000256" key="3">
    <source>
        <dbReference type="ARBA" id="ARBA00022692"/>
    </source>
</evidence>
<feature type="compositionally biased region" description="Basic and acidic residues" evidence="9">
    <location>
        <begin position="1005"/>
        <end position="1019"/>
    </location>
</feature>
<keyword evidence="7" id="KW-0446">Lipid-binding</keyword>
<dbReference type="InterPro" id="IPR031468">
    <property type="entry name" value="SMP_LBD"/>
</dbReference>
<feature type="compositionally biased region" description="Pro residues" evidence="9">
    <location>
        <begin position="791"/>
        <end position="801"/>
    </location>
</feature>
<keyword evidence="5 10" id="KW-1133">Transmembrane helix</keyword>
<evidence type="ECO:0000313" key="12">
    <source>
        <dbReference type="EMBL" id="KAK8040421.1"/>
    </source>
</evidence>
<keyword evidence="8 10" id="KW-0472">Membrane</keyword>
<accession>A0ABR1T1G3</accession>
<protein>
    <recommendedName>
        <fullName evidence="11">SMP-LTD domain-containing protein</fullName>
    </recommendedName>
</protein>
<gene>
    <name evidence="12" type="ORF">PG991_000209</name>
</gene>
<feature type="compositionally biased region" description="Polar residues" evidence="9">
    <location>
        <begin position="823"/>
        <end position="834"/>
    </location>
</feature>
<feature type="domain" description="SMP-LTD" evidence="11">
    <location>
        <begin position="282"/>
        <end position="473"/>
    </location>
</feature>
<evidence type="ECO:0000256" key="5">
    <source>
        <dbReference type="ARBA" id="ARBA00022989"/>
    </source>
</evidence>
<evidence type="ECO:0000256" key="1">
    <source>
        <dbReference type="ARBA" id="ARBA00004586"/>
    </source>
</evidence>
<dbReference type="PANTHER" id="PTHR13466:SF19">
    <property type="entry name" value="NUCLEUS-VACUOLE JUNCTION PROTEIN 2"/>
    <property type="match status" value="1"/>
</dbReference>
<evidence type="ECO:0000256" key="2">
    <source>
        <dbReference type="ARBA" id="ARBA00022448"/>
    </source>
</evidence>
<evidence type="ECO:0000256" key="8">
    <source>
        <dbReference type="ARBA" id="ARBA00023136"/>
    </source>
</evidence>
<feature type="compositionally biased region" description="Polar residues" evidence="9">
    <location>
        <begin position="675"/>
        <end position="692"/>
    </location>
</feature>
<feature type="compositionally biased region" description="Basic and acidic residues" evidence="9">
    <location>
        <begin position="936"/>
        <end position="951"/>
    </location>
</feature>
<reference evidence="12 13" key="1">
    <citation type="submission" date="2023-01" db="EMBL/GenBank/DDBJ databases">
        <title>Analysis of 21 Apiospora genomes using comparative genomics revels a genus with tremendous synthesis potential of carbohydrate active enzymes and secondary metabolites.</title>
        <authorList>
            <person name="Sorensen T."/>
        </authorList>
    </citation>
    <scope>NUCLEOTIDE SEQUENCE [LARGE SCALE GENOMIC DNA]</scope>
    <source>
        <strain evidence="12 13">CBS 20057</strain>
    </source>
</reference>